<dbReference type="KEGG" id="bpg:Bathy11g03160"/>
<dbReference type="GO" id="GO:0008482">
    <property type="term" value="F:sulfite oxidase activity"/>
    <property type="evidence" value="ECO:0007669"/>
    <property type="project" value="TreeGrafter"/>
</dbReference>
<keyword evidence="4" id="KW-0479">Metal-binding</keyword>
<dbReference type="PANTHER" id="PTHR19372">
    <property type="entry name" value="SULFITE REDUCTASE"/>
    <property type="match status" value="1"/>
</dbReference>
<name>K8EKG9_9CHLO</name>
<evidence type="ECO:0000256" key="7">
    <source>
        <dbReference type="SAM" id="MobiDB-lite"/>
    </source>
</evidence>
<evidence type="ECO:0000256" key="4">
    <source>
        <dbReference type="ARBA" id="ARBA00022723"/>
    </source>
</evidence>
<proteinExistence type="predicted"/>
<keyword evidence="3" id="KW-0349">Heme</keyword>
<dbReference type="GeneID" id="19012995"/>
<evidence type="ECO:0000256" key="3">
    <source>
        <dbReference type="ARBA" id="ARBA00022617"/>
    </source>
</evidence>
<dbReference type="FunFam" id="3.10.120.10:FF:000007">
    <property type="entry name" value="Sulfite oxidase, mitochondrial"/>
    <property type="match status" value="1"/>
</dbReference>
<dbReference type="SUPFAM" id="SSF81296">
    <property type="entry name" value="E set domains"/>
    <property type="match status" value="1"/>
</dbReference>
<reference evidence="9 10" key="1">
    <citation type="submission" date="2011-10" db="EMBL/GenBank/DDBJ databases">
        <authorList>
            <person name="Genoscope - CEA"/>
        </authorList>
    </citation>
    <scope>NUCLEOTIDE SEQUENCE [LARGE SCALE GENOMIC DNA]</scope>
    <source>
        <strain evidence="9 10">RCC 1105</strain>
    </source>
</reference>
<accession>K8EKG9</accession>
<dbReference type="InterPro" id="IPR018506">
    <property type="entry name" value="Cyt_B5_heme-BS"/>
</dbReference>
<dbReference type="STRING" id="41875.K8EKG9"/>
<dbReference type="OrthoDB" id="10051395at2759"/>
<evidence type="ECO:0000256" key="1">
    <source>
        <dbReference type="ARBA" id="ARBA00001924"/>
    </source>
</evidence>
<dbReference type="GO" id="GO:0043546">
    <property type="term" value="F:molybdopterin cofactor binding"/>
    <property type="evidence" value="ECO:0007669"/>
    <property type="project" value="TreeGrafter"/>
</dbReference>
<dbReference type="eggNOG" id="KOG4576">
    <property type="taxonomic scope" value="Eukaryota"/>
</dbReference>
<dbReference type="InterPro" id="IPR036374">
    <property type="entry name" value="OxRdtase_Mopterin-bd_sf"/>
</dbReference>
<keyword evidence="10" id="KW-1185">Reference proteome</keyword>
<dbReference type="SUPFAM" id="SSF55856">
    <property type="entry name" value="Cytochrome b5-like heme/steroid binding domain"/>
    <property type="match status" value="1"/>
</dbReference>
<dbReference type="GO" id="GO:0020037">
    <property type="term" value="F:heme binding"/>
    <property type="evidence" value="ECO:0007669"/>
    <property type="project" value="InterPro"/>
</dbReference>
<dbReference type="Proteomes" id="UP000198341">
    <property type="component" value="Chromosome 11"/>
</dbReference>
<keyword evidence="5" id="KW-0560">Oxidoreductase</keyword>
<dbReference type="InterPro" id="IPR008335">
    <property type="entry name" value="Mopterin_OxRdtase_euk"/>
</dbReference>
<dbReference type="GO" id="GO:0005739">
    <property type="term" value="C:mitochondrion"/>
    <property type="evidence" value="ECO:0007669"/>
    <property type="project" value="TreeGrafter"/>
</dbReference>
<evidence type="ECO:0000256" key="2">
    <source>
        <dbReference type="ARBA" id="ARBA00022505"/>
    </source>
</evidence>
<dbReference type="PANTHER" id="PTHR19372:SF7">
    <property type="entry name" value="SULFITE OXIDASE, MITOCHONDRIAL"/>
    <property type="match status" value="1"/>
</dbReference>
<dbReference type="EMBL" id="FO082268">
    <property type="protein sequence ID" value="CCO18737.1"/>
    <property type="molecule type" value="Genomic_DNA"/>
</dbReference>
<gene>
    <name evidence="9" type="ordered locus">Bathy11g03160</name>
</gene>
<dbReference type="InterPro" id="IPR014756">
    <property type="entry name" value="Ig_E-set"/>
</dbReference>
<evidence type="ECO:0000256" key="5">
    <source>
        <dbReference type="ARBA" id="ARBA00023002"/>
    </source>
</evidence>
<dbReference type="Gene3D" id="3.10.120.10">
    <property type="entry name" value="Cytochrome b5-like heme/steroid binding domain"/>
    <property type="match status" value="1"/>
</dbReference>
<feature type="compositionally biased region" description="Basic and acidic residues" evidence="7">
    <location>
        <begin position="171"/>
        <end position="189"/>
    </location>
</feature>
<keyword evidence="6" id="KW-0408">Iron</keyword>
<dbReference type="PRINTS" id="PR00407">
    <property type="entry name" value="EUMOPTERIN"/>
</dbReference>
<dbReference type="Pfam" id="PF00174">
    <property type="entry name" value="Oxidored_molyb"/>
    <property type="match status" value="1"/>
</dbReference>
<dbReference type="Pfam" id="PF00173">
    <property type="entry name" value="Cyt-b5"/>
    <property type="match status" value="1"/>
</dbReference>
<evidence type="ECO:0000313" key="10">
    <source>
        <dbReference type="Proteomes" id="UP000198341"/>
    </source>
</evidence>
<dbReference type="Gene3D" id="2.60.40.650">
    <property type="match status" value="1"/>
</dbReference>
<dbReference type="PRINTS" id="PR00363">
    <property type="entry name" value="CYTOCHROMEB5"/>
</dbReference>
<dbReference type="PROSITE" id="PS50255">
    <property type="entry name" value="CYTOCHROME_B5_2"/>
    <property type="match status" value="1"/>
</dbReference>
<dbReference type="InterPro" id="IPR000572">
    <property type="entry name" value="OxRdtase_Mopterin-bd_dom"/>
</dbReference>
<evidence type="ECO:0000313" key="9">
    <source>
        <dbReference type="EMBL" id="CCO18737.1"/>
    </source>
</evidence>
<dbReference type="InterPro" id="IPR036400">
    <property type="entry name" value="Cyt_B5-like_heme/steroid_sf"/>
</dbReference>
<dbReference type="eggNOG" id="KOG0535">
    <property type="taxonomic scope" value="Eukaryota"/>
</dbReference>
<evidence type="ECO:0000256" key="6">
    <source>
        <dbReference type="ARBA" id="ARBA00023004"/>
    </source>
</evidence>
<dbReference type="GO" id="GO:0006790">
    <property type="term" value="P:sulfur compound metabolic process"/>
    <property type="evidence" value="ECO:0007669"/>
    <property type="project" value="TreeGrafter"/>
</dbReference>
<dbReference type="InterPro" id="IPR001199">
    <property type="entry name" value="Cyt_B5-like_heme/steroid-bd"/>
</dbReference>
<dbReference type="SMART" id="SM01117">
    <property type="entry name" value="Cyt-b5"/>
    <property type="match status" value="1"/>
</dbReference>
<protein>
    <recommendedName>
        <fullName evidence="8">Cytochrome b5 heme-binding domain-containing protein</fullName>
    </recommendedName>
</protein>
<comment type="cofactor">
    <cofactor evidence="1">
        <name>Mo-molybdopterin</name>
        <dbReference type="ChEBI" id="CHEBI:71302"/>
    </cofactor>
</comment>
<evidence type="ECO:0000259" key="8">
    <source>
        <dbReference type="PROSITE" id="PS50255"/>
    </source>
</evidence>
<sequence>MSIVEAVSAAIGSFVIGSLAAYLIEQQEEKEEEGKEEEETKMKENIDDDDGKIKKKKKKNTWRRMFFKEAKAEAASVAGTAAPKAVKMYTRLDVAEHDSIEKRVWCSYKENVYDVTDFLDNHPGGRDLLLLAAGKDIEPFWRLYQAHVNSDVAMEMLKTLKIGELDLEKEPKVDVDETDPYKNDPERHPALKCHSAKPANMEPPLSLLRREYLTPSSLWFVRNHSPVPIIDAATHEITIVSGEQSQDNLNLLRTKAVINLEHLKKDFEKKTVVATVQCGGNRRGGLDLIKKSSGTGWGEGAISTAKFAGASLRDVLEVHAGINLHNYERLGIKHVIFYGADDMRASIPIEKALSPFGDVLLAYEMNDCEELPRDHGYPLRVIVPGHVGVRNVKWLSKIKLCSEEADGPWNRGIAYKGFGPGYSSVEGLNIDSVPTMQEMPIQSVVAEAENISLSLATTSKNDDGEKRTVVQTSAKGFAWSGGGRAIIRVDVSANKGLSWQTATLKEGADQPLSKAWAWTFWEIDDLEIDASKLKPGDEIKVLVKAVDASYNAQPEGAAAIWNLRGLNNNSWHAFTVKVEE</sequence>
<dbReference type="RefSeq" id="XP_007510392.1">
    <property type="nucleotide sequence ID" value="XM_007510330.1"/>
</dbReference>
<dbReference type="PROSITE" id="PS00191">
    <property type="entry name" value="CYTOCHROME_B5_1"/>
    <property type="match status" value="1"/>
</dbReference>
<dbReference type="GO" id="GO:0030151">
    <property type="term" value="F:molybdenum ion binding"/>
    <property type="evidence" value="ECO:0007669"/>
    <property type="project" value="InterPro"/>
</dbReference>
<dbReference type="Gene3D" id="3.90.420.10">
    <property type="entry name" value="Oxidoreductase, molybdopterin-binding domain"/>
    <property type="match status" value="1"/>
</dbReference>
<feature type="domain" description="Cytochrome b5 heme-binding" evidence="8">
    <location>
        <begin position="86"/>
        <end position="166"/>
    </location>
</feature>
<dbReference type="SUPFAM" id="SSF56524">
    <property type="entry name" value="Oxidoreductase molybdopterin-binding domain"/>
    <property type="match status" value="1"/>
</dbReference>
<organism evidence="9 10">
    <name type="scientific">Bathycoccus prasinos</name>
    <dbReference type="NCBI Taxonomy" id="41875"/>
    <lineage>
        <taxon>Eukaryota</taxon>
        <taxon>Viridiplantae</taxon>
        <taxon>Chlorophyta</taxon>
        <taxon>Mamiellophyceae</taxon>
        <taxon>Mamiellales</taxon>
        <taxon>Bathycoccaceae</taxon>
        <taxon>Bathycoccus</taxon>
    </lineage>
</organism>
<feature type="region of interest" description="Disordered" evidence="7">
    <location>
        <begin position="171"/>
        <end position="196"/>
    </location>
</feature>
<keyword evidence="2" id="KW-0500">Molybdenum</keyword>
<dbReference type="InterPro" id="IPR005066">
    <property type="entry name" value="MoCF_OxRdtse_dimer"/>
</dbReference>
<feature type="region of interest" description="Disordered" evidence="7">
    <location>
        <begin position="29"/>
        <end position="54"/>
    </location>
</feature>
<dbReference type="AlphaFoldDB" id="K8EKG9"/>
<dbReference type="Pfam" id="PF03404">
    <property type="entry name" value="Mo-co_dimer"/>
    <property type="match status" value="1"/>
</dbReference>